<dbReference type="InterPro" id="IPR015168">
    <property type="entry name" value="SsuA/THI5"/>
</dbReference>
<feature type="chain" id="PRO_5023855062" evidence="4">
    <location>
        <begin position="26"/>
        <end position="325"/>
    </location>
</feature>
<name>A0A5J6MFC7_9PROT</name>
<accession>A0A5J6MFC7</accession>
<keyword evidence="7" id="KW-1185">Reference proteome</keyword>
<proteinExistence type="inferred from homology"/>
<dbReference type="SUPFAM" id="SSF53850">
    <property type="entry name" value="Periplasmic binding protein-like II"/>
    <property type="match status" value="1"/>
</dbReference>
<dbReference type="Gene3D" id="3.40.190.10">
    <property type="entry name" value="Periplasmic binding protein-like II"/>
    <property type="match status" value="2"/>
</dbReference>
<evidence type="ECO:0000313" key="7">
    <source>
        <dbReference type="Proteomes" id="UP000326202"/>
    </source>
</evidence>
<comment type="subcellular location">
    <subcellularLocation>
        <location evidence="1">Periplasm</location>
    </subcellularLocation>
</comment>
<evidence type="ECO:0000256" key="3">
    <source>
        <dbReference type="ARBA" id="ARBA00022729"/>
    </source>
</evidence>
<dbReference type="PANTHER" id="PTHR30024">
    <property type="entry name" value="ALIPHATIC SULFONATES-BINDING PROTEIN-RELATED"/>
    <property type="match status" value="1"/>
</dbReference>
<evidence type="ECO:0000313" key="6">
    <source>
        <dbReference type="EMBL" id="QEX16204.1"/>
    </source>
</evidence>
<dbReference type="KEGG" id="htq:FRZ44_14960"/>
<dbReference type="PANTHER" id="PTHR30024:SF47">
    <property type="entry name" value="TAURINE-BINDING PERIPLASMIC PROTEIN"/>
    <property type="match status" value="1"/>
</dbReference>
<organism evidence="6 7">
    <name type="scientific">Hypericibacter terrae</name>
    <dbReference type="NCBI Taxonomy" id="2602015"/>
    <lineage>
        <taxon>Bacteria</taxon>
        <taxon>Pseudomonadati</taxon>
        <taxon>Pseudomonadota</taxon>
        <taxon>Alphaproteobacteria</taxon>
        <taxon>Rhodospirillales</taxon>
        <taxon>Dongiaceae</taxon>
        <taxon>Hypericibacter</taxon>
    </lineage>
</organism>
<feature type="signal peptide" evidence="4">
    <location>
        <begin position="1"/>
        <end position="25"/>
    </location>
</feature>
<gene>
    <name evidence="6" type="ORF">FRZ44_14960</name>
</gene>
<sequence>MFRKTAKAALLAATFALALIGTAEAETLKLGHSTWVGYGPFFIAEEKGFFKEEGVDIQLVTMEDTPAKMAALQAGQIDLVASTVDEFPIYMPPGKMLRYILAVDNSKGGDGIVALKEITKLTDLKGKKVAFETGSVSQFFFDAVIKEAGMSESDVEVVNMTATDAGVAFAARQVDAAVTWEPALSQGANAAHGHLLLSSADKPGLITDVVAVTPETATKHAAELKAFVRAWYRALDFIKTNPDEAIKIMAAGAGGWLADPKVFEDTLRGIEYLDKPMNEKFFGTPEAPGQISQTLGYALQIWSEKGRIQADIKPVDMIDYSFIGG</sequence>
<dbReference type="Proteomes" id="UP000326202">
    <property type="component" value="Chromosome"/>
</dbReference>
<protein>
    <submittedName>
        <fullName evidence="6">Taurine ABC transporter substrate-binding protein</fullName>
    </submittedName>
</protein>
<dbReference type="CDD" id="cd13563">
    <property type="entry name" value="PBP2_SsuA_like_6"/>
    <property type="match status" value="1"/>
</dbReference>
<dbReference type="InterPro" id="IPR001638">
    <property type="entry name" value="Solute-binding_3/MltF_N"/>
</dbReference>
<dbReference type="SMART" id="SM00062">
    <property type="entry name" value="PBPb"/>
    <property type="match status" value="1"/>
</dbReference>
<keyword evidence="3 4" id="KW-0732">Signal</keyword>
<comment type="similarity">
    <text evidence="2">Belongs to the bacterial solute-binding protein SsuA/TauA family.</text>
</comment>
<reference evidence="6 7" key="1">
    <citation type="submission" date="2019-08" db="EMBL/GenBank/DDBJ databases">
        <title>Hyperibacter terrae gen. nov., sp. nov. and Hyperibacter viscosus sp. nov., two new members in the family Rhodospirillaceae isolated from the rhizosphere of Hypericum perforatum.</title>
        <authorList>
            <person name="Noviana Z."/>
        </authorList>
    </citation>
    <scope>NUCLEOTIDE SEQUENCE [LARGE SCALE GENOMIC DNA]</scope>
    <source>
        <strain evidence="6 7">R5913</strain>
    </source>
</reference>
<dbReference type="AlphaFoldDB" id="A0A5J6MFC7"/>
<evidence type="ECO:0000256" key="4">
    <source>
        <dbReference type="SAM" id="SignalP"/>
    </source>
</evidence>
<feature type="domain" description="Solute-binding protein family 3/N-terminal" evidence="5">
    <location>
        <begin position="27"/>
        <end position="241"/>
    </location>
</feature>
<dbReference type="Pfam" id="PF09084">
    <property type="entry name" value="NMT1"/>
    <property type="match status" value="1"/>
</dbReference>
<dbReference type="EMBL" id="CP042906">
    <property type="protein sequence ID" value="QEX16204.1"/>
    <property type="molecule type" value="Genomic_DNA"/>
</dbReference>
<dbReference type="RefSeq" id="WP_151176587.1">
    <property type="nucleotide sequence ID" value="NZ_CP042906.1"/>
</dbReference>
<evidence type="ECO:0000256" key="2">
    <source>
        <dbReference type="ARBA" id="ARBA00010742"/>
    </source>
</evidence>
<evidence type="ECO:0000259" key="5">
    <source>
        <dbReference type="SMART" id="SM00062"/>
    </source>
</evidence>
<evidence type="ECO:0000256" key="1">
    <source>
        <dbReference type="ARBA" id="ARBA00004418"/>
    </source>
</evidence>
<dbReference type="OrthoDB" id="7374754at2"/>
<dbReference type="GO" id="GO:0042597">
    <property type="term" value="C:periplasmic space"/>
    <property type="evidence" value="ECO:0007669"/>
    <property type="project" value="UniProtKB-SubCell"/>
</dbReference>